<dbReference type="AlphaFoldDB" id="D3PD21"/>
<dbReference type="PANTHER" id="PTHR40072">
    <property type="entry name" value="MOLYBDOPTERIN-GUANINE DINUCLEOTIDE BIOSYNTHESIS ADAPTER PROTEIN-RELATED"/>
    <property type="match status" value="1"/>
</dbReference>
<dbReference type="OrthoDB" id="9786803at2"/>
<evidence type="ECO:0000313" key="2">
    <source>
        <dbReference type="EMBL" id="BAI80494.1"/>
    </source>
</evidence>
<dbReference type="InterPro" id="IPR052539">
    <property type="entry name" value="MGD_biosynthesis_adapter"/>
</dbReference>
<dbReference type="SUPFAM" id="SSF52540">
    <property type="entry name" value="P-loop containing nucleoside triphosphate hydrolases"/>
    <property type="match status" value="1"/>
</dbReference>
<feature type="domain" description="Molybdopterin-guanine dinucleotide biosynthesis protein B (MobB)" evidence="1">
    <location>
        <begin position="4"/>
        <end position="135"/>
    </location>
</feature>
<dbReference type="CDD" id="cd03116">
    <property type="entry name" value="MobB"/>
    <property type="match status" value="1"/>
</dbReference>
<accession>D3PD21</accession>
<dbReference type="STRING" id="639282.DEFDS_1024"/>
<evidence type="ECO:0000313" key="3">
    <source>
        <dbReference type="Proteomes" id="UP000001520"/>
    </source>
</evidence>
<gene>
    <name evidence="2" type="ordered locus">DEFDS_1024</name>
</gene>
<dbReference type="GO" id="GO:0005525">
    <property type="term" value="F:GTP binding"/>
    <property type="evidence" value="ECO:0007669"/>
    <property type="project" value="InterPro"/>
</dbReference>
<dbReference type="NCBIfam" id="TIGR00176">
    <property type="entry name" value="mobB"/>
    <property type="match status" value="1"/>
</dbReference>
<dbReference type="InterPro" id="IPR004435">
    <property type="entry name" value="MobB_dom"/>
</dbReference>
<dbReference type="HOGENOM" id="CLU_068199_2_0_0"/>
<proteinExistence type="predicted"/>
<dbReference type="InterPro" id="IPR027417">
    <property type="entry name" value="P-loop_NTPase"/>
</dbReference>
<reference evidence="2 3" key="1">
    <citation type="journal article" date="2010" name="DNA Res.">
        <title>Bacterial lifestyle in a deep-sea hydrothermal vent chimney revealed by the genome sequence of the thermophilic bacterium Deferribacter desulfuricans SSM1.</title>
        <authorList>
            <person name="Takaki Y."/>
            <person name="Shimamura S."/>
            <person name="Nakagawa S."/>
            <person name="Fukuhara Y."/>
            <person name="Horikawa H."/>
            <person name="Ankai A."/>
            <person name="Harada T."/>
            <person name="Hosoyama A."/>
            <person name="Oguchi A."/>
            <person name="Fukui S."/>
            <person name="Fujita N."/>
            <person name="Takami H."/>
            <person name="Takai K."/>
        </authorList>
    </citation>
    <scope>NUCLEOTIDE SEQUENCE [LARGE SCALE GENOMIC DNA]</scope>
    <source>
        <strain evidence="3">DSM 14783 / JCM 11476 / NBRC 101012 / SSM1</strain>
    </source>
</reference>
<dbReference type="Proteomes" id="UP000001520">
    <property type="component" value="Chromosome"/>
</dbReference>
<sequence length="219" mass="24724">MIPVISIVGSSDCGKTTLIEKLLKIFKEKNYKVATIKHDVHGFNIDREGKDTYRHKQAGAYSVVISSPWQYALISDVENELSLDDLIFKLDLDIDLVLTEGFKSANKPKIEIFRKGHSKELLCKNNPTLIGVATDDPENPELMNIKNIFNLNNPEEIAQFLIEHYINKKKRNIQITVDGVPVHMKDFVADIVSSTITSMIKALKGCENAKNIKINIKDE</sequence>
<protein>
    <submittedName>
        <fullName evidence="2">Molybdopterin-guanine dinucleotide biosynthesis protein B</fullName>
    </submittedName>
</protein>
<dbReference type="GO" id="GO:0006777">
    <property type="term" value="P:Mo-molybdopterin cofactor biosynthetic process"/>
    <property type="evidence" value="ECO:0007669"/>
    <property type="project" value="InterPro"/>
</dbReference>
<keyword evidence="3" id="KW-1185">Reference proteome</keyword>
<dbReference type="KEGG" id="ddf:DEFDS_1024"/>
<organism evidence="2 3">
    <name type="scientific">Deferribacter desulfuricans (strain DSM 14783 / JCM 11476 / NBRC 101012 / SSM1)</name>
    <dbReference type="NCBI Taxonomy" id="639282"/>
    <lineage>
        <taxon>Bacteria</taxon>
        <taxon>Pseudomonadati</taxon>
        <taxon>Deferribacterota</taxon>
        <taxon>Deferribacteres</taxon>
        <taxon>Deferribacterales</taxon>
        <taxon>Deferribacteraceae</taxon>
        <taxon>Deferribacter</taxon>
    </lineage>
</organism>
<dbReference type="Gene3D" id="3.40.50.300">
    <property type="entry name" value="P-loop containing nucleotide triphosphate hydrolases"/>
    <property type="match status" value="1"/>
</dbReference>
<dbReference type="eggNOG" id="COG1763">
    <property type="taxonomic scope" value="Bacteria"/>
</dbReference>
<dbReference type="PANTHER" id="PTHR40072:SF1">
    <property type="entry name" value="MOLYBDOPTERIN-GUANINE DINUCLEOTIDE BIOSYNTHESIS ADAPTER PROTEIN"/>
    <property type="match status" value="1"/>
</dbReference>
<dbReference type="RefSeq" id="WP_013007741.1">
    <property type="nucleotide sequence ID" value="NC_013939.1"/>
</dbReference>
<evidence type="ECO:0000259" key="1">
    <source>
        <dbReference type="Pfam" id="PF03205"/>
    </source>
</evidence>
<dbReference type="Pfam" id="PF03205">
    <property type="entry name" value="MobB"/>
    <property type="match status" value="1"/>
</dbReference>
<name>D3PD21_DEFDS</name>
<dbReference type="EMBL" id="AP011529">
    <property type="protein sequence ID" value="BAI80494.1"/>
    <property type="molecule type" value="Genomic_DNA"/>
</dbReference>